<dbReference type="InterPro" id="IPR015943">
    <property type="entry name" value="WD40/YVTN_repeat-like_dom_sf"/>
</dbReference>
<dbReference type="InterPro" id="IPR015871">
    <property type="entry name" value="TFIIA_gsu_C"/>
</dbReference>
<evidence type="ECO:0000256" key="4">
    <source>
        <dbReference type="ARBA" id="ARBA00023163"/>
    </source>
</evidence>
<dbReference type="STRING" id="34506.A0A090MY06"/>
<dbReference type="Gene3D" id="2.30.18.10">
    <property type="entry name" value="Transcription factor IIA (TFIIA), beta-barrel domain"/>
    <property type="match status" value="1"/>
</dbReference>
<dbReference type="OrthoDB" id="10261640at2759"/>
<comment type="subcellular location">
    <subcellularLocation>
        <location evidence="1">Nucleus</location>
    </subcellularLocation>
</comment>
<dbReference type="AlphaFoldDB" id="A0A090MY06"/>
<proteinExistence type="predicted"/>
<evidence type="ECO:0000256" key="3">
    <source>
        <dbReference type="ARBA" id="ARBA00022737"/>
    </source>
</evidence>
<reference evidence="10 11" key="1">
    <citation type="submission" date="2014-09" db="EMBL/GenBank/DDBJ databases">
        <authorList>
            <person name="Martin A.A."/>
        </authorList>
    </citation>
    <scope>NUCLEOTIDE SEQUENCE</scope>
    <source>
        <strain evidence="11">ED321</strain>
        <strain evidence="10">ED321 Heterogonic</strain>
    </source>
</reference>
<evidence type="ECO:0000259" key="9">
    <source>
        <dbReference type="Pfam" id="PF12894"/>
    </source>
</evidence>
<dbReference type="GeneID" id="36378713"/>
<dbReference type="Gene3D" id="1.10.287.190">
    <property type="entry name" value="Transcription factor IIA gamma subunit, alpha-helical domain"/>
    <property type="match status" value="1"/>
</dbReference>
<keyword evidence="5" id="KW-0539">Nucleus</keyword>
<dbReference type="PANTHER" id="PTHR19857:SF8">
    <property type="entry name" value="ANGIO-ASSOCIATED MIGRATORY CELL PROTEIN"/>
    <property type="match status" value="1"/>
</dbReference>
<dbReference type="CDD" id="cd10014">
    <property type="entry name" value="TFIIA_gamma_C"/>
    <property type="match status" value="1"/>
</dbReference>
<dbReference type="Pfam" id="PF02268">
    <property type="entry name" value="TFIIA_gamma_N"/>
    <property type="match status" value="1"/>
</dbReference>
<dbReference type="EMBL" id="LN609529">
    <property type="protein sequence ID" value="CEF66349.1"/>
    <property type="molecule type" value="Genomic_DNA"/>
</dbReference>
<feature type="repeat" description="WD" evidence="6">
    <location>
        <begin position="85"/>
        <end position="117"/>
    </location>
</feature>
<dbReference type="PANTHER" id="PTHR19857">
    <property type="entry name" value="MITOCHONDRIAL DIVISION PROTEIN 1-RELATED"/>
    <property type="match status" value="1"/>
</dbReference>
<evidence type="ECO:0000256" key="5">
    <source>
        <dbReference type="ARBA" id="ARBA00023242"/>
    </source>
</evidence>
<feature type="repeat" description="WD" evidence="6">
    <location>
        <begin position="227"/>
        <end position="254"/>
    </location>
</feature>
<dbReference type="SUPFAM" id="SSF47396">
    <property type="entry name" value="Transcription factor IIA (TFIIA), alpha-helical domain"/>
    <property type="match status" value="1"/>
</dbReference>
<dbReference type="SUPFAM" id="SSF50978">
    <property type="entry name" value="WD40 repeat-like"/>
    <property type="match status" value="1"/>
</dbReference>
<reference evidence="12" key="2">
    <citation type="submission" date="2020-12" db="UniProtKB">
        <authorList>
            <consortium name="WormBaseParasite"/>
        </authorList>
    </citation>
    <scope>IDENTIFICATION</scope>
</reference>
<organism evidence="10">
    <name type="scientific">Strongyloides ratti</name>
    <name type="common">Parasitic roundworm</name>
    <dbReference type="NCBI Taxonomy" id="34506"/>
    <lineage>
        <taxon>Eukaryota</taxon>
        <taxon>Metazoa</taxon>
        <taxon>Ecdysozoa</taxon>
        <taxon>Nematoda</taxon>
        <taxon>Chromadorea</taxon>
        <taxon>Rhabditida</taxon>
        <taxon>Tylenchina</taxon>
        <taxon>Panagrolaimomorpha</taxon>
        <taxon>Strongyloidoidea</taxon>
        <taxon>Strongyloididae</taxon>
        <taxon>Strongyloides</taxon>
    </lineage>
</organism>
<keyword evidence="11" id="KW-1185">Reference proteome</keyword>
<keyword evidence="3" id="KW-0677">Repeat</keyword>
<sequence length="547" mass="61052">MFQLNILRSFIIMNQDNESKKNQFNPDDFEIVALDDIEKGNIDLAEVLKRNGHFDENDENIEEAECEYIEDEEGDTVVDEAIGHLIGHEKDVFSIDLLDGRYLVCGSEDDSASVWDLTQDLKKAAFVISSHKDSVTQVRFSASKRLLATADMSGTIIITDLQYQSTICSLEEITDLEWIVWHPTADILFAGGGEGVIWMWLISKTGVAQAKCYLGRGSTCTVGKLLPDGKKLLAGYEDGTVRIWNLKDSTYTENVFEDPITTCDIHSTSPIGAVGTEGGKVFVINLDNKKILKTFNFSKKDKQQDEDDNSIEDVKFHPKQTWLAVGVNNGQVSLYDCGSGMARFEFKGDEAPIVKITWFTLSSGTIVLVGANIDGVIRIWEGKSGDLYKSISGGGAEIYDFVVDGDERSVKIFSACAEGVLYYEKLNNHIKIITMTYVMYRTTTLGVALQQTLDDMVTSEQINKKLAEKVLSTFDSCINNALSTKTKNKTTFKAEKLRAYRFCDNVWTFVMDNAEFKDNIRSVEGKVERVKFVACEASGSKNKNTHQ</sequence>
<dbReference type="RefSeq" id="XP_024505549.1">
    <property type="nucleotide sequence ID" value="XM_024651921.1"/>
</dbReference>
<dbReference type="InterPro" id="IPR024977">
    <property type="entry name" value="Apc4-like_WD40_dom"/>
</dbReference>
<dbReference type="InterPro" id="IPR036322">
    <property type="entry name" value="WD40_repeat_dom_sf"/>
</dbReference>
<dbReference type="CTD" id="36378713"/>
<evidence type="ECO:0000259" key="7">
    <source>
        <dbReference type="Pfam" id="PF02268"/>
    </source>
</evidence>
<dbReference type="GO" id="GO:0005672">
    <property type="term" value="C:transcription factor TFIIA complex"/>
    <property type="evidence" value="ECO:0007669"/>
    <property type="project" value="InterPro"/>
</dbReference>
<dbReference type="CDD" id="cd10145">
    <property type="entry name" value="TFIIA_gamma_N"/>
    <property type="match status" value="1"/>
</dbReference>
<feature type="domain" description="Transcription initiation factor IIA gamma subunit N-terminal" evidence="7">
    <location>
        <begin position="437"/>
        <end position="482"/>
    </location>
</feature>
<evidence type="ECO:0000256" key="6">
    <source>
        <dbReference type="PROSITE-ProRule" id="PRU00221"/>
    </source>
</evidence>
<dbReference type="InterPro" id="IPR009083">
    <property type="entry name" value="TFIIA_a-hlx"/>
</dbReference>
<dbReference type="SUPFAM" id="SSF50784">
    <property type="entry name" value="Transcription factor IIA (TFIIA), beta-barrel domain"/>
    <property type="match status" value="1"/>
</dbReference>
<evidence type="ECO:0000259" key="8">
    <source>
        <dbReference type="Pfam" id="PF02751"/>
    </source>
</evidence>
<dbReference type="Pfam" id="PF12894">
    <property type="entry name" value="ANAPC4_WD40"/>
    <property type="match status" value="1"/>
</dbReference>
<protein>
    <submittedName>
        <fullName evidence="10 12">Angio-associated migratory cell protein</fullName>
    </submittedName>
</protein>
<keyword evidence="2 6" id="KW-0853">WD repeat</keyword>
<feature type="domain" description="Transcription initiation factor IIA gamma subunit C-terminal" evidence="8">
    <location>
        <begin position="496"/>
        <end position="537"/>
    </location>
</feature>
<feature type="repeat" description="WD" evidence="6">
    <location>
        <begin position="128"/>
        <end position="169"/>
    </location>
</feature>
<evidence type="ECO:0000256" key="2">
    <source>
        <dbReference type="ARBA" id="ARBA00022574"/>
    </source>
</evidence>
<dbReference type="Pfam" id="PF02751">
    <property type="entry name" value="TFIIA_gamma_C"/>
    <property type="match status" value="1"/>
</dbReference>
<feature type="domain" description="Anaphase-promoting complex subunit 4-like WD40" evidence="9">
    <location>
        <begin position="273"/>
        <end position="358"/>
    </location>
</feature>
<dbReference type="InterPro" id="IPR019775">
    <property type="entry name" value="WD40_repeat_CS"/>
</dbReference>
<accession>A0A090MY06</accession>
<dbReference type="PROSITE" id="PS00678">
    <property type="entry name" value="WD_REPEATS_1"/>
    <property type="match status" value="1"/>
</dbReference>
<dbReference type="InterPro" id="IPR009088">
    <property type="entry name" value="TFIIA_b-brl"/>
</dbReference>
<dbReference type="PROSITE" id="PS50082">
    <property type="entry name" value="WD_REPEATS_2"/>
    <property type="match status" value="3"/>
</dbReference>
<evidence type="ECO:0000313" key="13">
    <source>
        <dbReference type="WormBase" id="SRAE_2000101900"/>
    </source>
</evidence>
<dbReference type="Gene3D" id="2.130.10.10">
    <property type="entry name" value="YVTN repeat-like/Quinoprotein amine dehydrogenase"/>
    <property type="match status" value="1"/>
</dbReference>
<dbReference type="InterPro" id="IPR051179">
    <property type="entry name" value="WD_repeat_multifunction"/>
</dbReference>
<evidence type="ECO:0000256" key="1">
    <source>
        <dbReference type="ARBA" id="ARBA00004123"/>
    </source>
</evidence>
<dbReference type="Proteomes" id="UP000035682">
    <property type="component" value="Unplaced"/>
</dbReference>
<dbReference type="GO" id="GO:0006367">
    <property type="term" value="P:transcription initiation at RNA polymerase II promoter"/>
    <property type="evidence" value="ECO:0007669"/>
    <property type="project" value="InterPro"/>
</dbReference>
<evidence type="ECO:0000313" key="11">
    <source>
        <dbReference type="Proteomes" id="UP000035682"/>
    </source>
</evidence>
<dbReference type="InterPro" id="IPR001680">
    <property type="entry name" value="WD40_rpt"/>
</dbReference>
<dbReference type="WBParaSite" id="SRAE_2000101900.1">
    <property type="protein sequence ID" value="SRAE_2000101900.1"/>
    <property type="gene ID" value="WBGene00261219"/>
</dbReference>
<evidence type="ECO:0000313" key="10">
    <source>
        <dbReference type="EMBL" id="CEF66349.1"/>
    </source>
</evidence>
<dbReference type="SMART" id="SM00320">
    <property type="entry name" value="WD40"/>
    <property type="match status" value="7"/>
</dbReference>
<evidence type="ECO:0000313" key="12">
    <source>
        <dbReference type="WBParaSite" id="SRAE_2000101900.1"/>
    </source>
</evidence>
<dbReference type="Pfam" id="PF00400">
    <property type="entry name" value="WD40"/>
    <property type="match status" value="3"/>
</dbReference>
<name>A0A090MY06_STRRB</name>
<gene>
    <name evidence="10 12 13" type="ORF">SRAE_2000101900</name>
</gene>
<dbReference type="OMA" id="GPDEVMW"/>
<keyword evidence="4" id="KW-0804">Transcription</keyword>
<dbReference type="WormBase" id="SRAE_2000101900">
    <property type="protein sequence ID" value="SRP11185"/>
    <property type="gene ID" value="WBGene00261219"/>
</dbReference>
<dbReference type="InterPro" id="IPR015872">
    <property type="entry name" value="TFIIA_gsu_N"/>
</dbReference>